<evidence type="ECO:0000256" key="1">
    <source>
        <dbReference type="ARBA" id="ARBA00001964"/>
    </source>
</evidence>
<evidence type="ECO:0000256" key="3">
    <source>
        <dbReference type="ARBA" id="ARBA00023052"/>
    </source>
</evidence>
<sequence>MVHPPEIHPREGSNVSLDDRAYRIRRHALLMGEVQGQGYIAQALGISDVLAVSYFHAMTYRPDDPEWEGRDRFLLSIGHYAIALYAALIEAGIIPEDELGTYGSDDSRLPMSGMAAYTPGMEITGGSLGHGLGIAVGMALGLKRKASAAFVYNLFSDGELDEGSTWEAAMSAASFGLDNLIGIVDVNGMQADGPSRGVLNFEPLAPKFEAFGWFVQRVDGNDIDALVKAFDAARSHPERCPSIIICDTKMAKGVPFLEARERNHFLRVEADEWRQALAVLDEGRLP</sequence>
<protein>
    <submittedName>
        <fullName evidence="5">Transketolase</fullName>
    </submittedName>
</protein>
<feature type="domain" description="Transketolase N-terminal" evidence="4">
    <location>
        <begin position="35"/>
        <end position="275"/>
    </location>
</feature>
<organism evidence="5 6">
    <name type="scientific">Methylorubrum extorquens</name>
    <name type="common">Methylobacterium dichloromethanicum</name>
    <name type="synonym">Methylobacterium extorquens</name>
    <dbReference type="NCBI Taxonomy" id="408"/>
    <lineage>
        <taxon>Bacteria</taxon>
        <taxon>Pseudomonadati</taxon>
        <taxon>Pseudomonadota</taxon>
        <taxon>Alphaproteobacteria</taxon>
        <taxon>Hyphomicrobiales</taxon>
        <taxon>Methylobacteriaceae</taxon>
        <taxon>Methylorubrum</taxon>
    </lineage>
</organism>
<dbReference type="Proteomes" id="UP000180215">
    <property type="component" value="Unassembled WGS sequence"/>
</dbReference>
<evidence type="ECO:0000313" key="6">
    <source>
        <dbReference type="Proteomes" id="UP000180215"/>
    </source>
</evidence>
<reference evidence="5 6" key="1">
    <citation type="submission" date="2016-10" db="EMBL/GenBank/DDBJ databases">
        <title>Draft genome sequence of Methylobacterium extorquens CP3, a seed endophyte of Crotalaria pumila with plant growth-promoting and metal tolerance properties.</title>
        <authorList>
            <person name="Sanchez-Lopez A.S."/>
            <person name="Van Hamme J.D."/>
            <person name="Thijs S."/>
            <person name="Mcammond B.M."/>
            <person name="Stevens V."/>
            <person name="Gonzalez-Chavez M.D.C."/>
            <person name="Vangronsveld J."/>
        </authorList>
    </citation>
    <scope>NUCLEOTIDE SEQUENCE [LARGE SCALE GENOMIC DNA]</scope>
    <source>
        <strain evidence="5 6">CP3</strain>
    </source>
</reference>
<evidence type="ECO:0000313" key="5">
    <source>
        <dbReference type="EMBL" id="OHV16394.1"/>
    </source>
</evidence>
<dbReference type="CDD" id="cd02012">
    <property type="entry name" value="TPP_TK"/>
    <property type="match status" value="1"/>
</dbReference>
<dbReference type="SUPFAM" id="SSF52518">
    <property type="entry name" value="Thiamin diphosphate-binding fold (THDP-binding)"/>
    <property type="match status" value="1"/>
</dbReference>
<dbReference type="Gene3D" id="3.40.50.970">
    <property type="match status" value="1"/>
</dbReference>
<dbReference type="PANTHER" id="PTHR47514">
    <property type="entry name" value="TRANSKETOLASE N-TERMINAL SECTION-RELATED"/>
    <property type="match status" value="1"/>
</dbReference>
<keyword evidence="3" id="KW-0786">Thiamine pyrophosphate</keyword>
<comment type="cofactor">
    <cofactor evidence="1">
        <name>thiamine diphosphate</name>
        <dbReference type="ChEBI" id="CHEBI:58937"/>
    </cofactor>
</comment>
<dbReference type="InterPro" id="IPR005474">
    <property type="entry name" value="Transketolase_N"/>
</dbReference>
<proteinExistence type="inferred from homology"/>
<evidence type="ECO:0000256" key="2">
    <source>
        <dbReference type="ARBA" id="ARBA00007131"/>
    </source>
</evidence>
<dbReference type="AlphaFoldDB" id="A0A1S1P8X6"/>
<comment type="similarity">
    <text evidence="2">Belongs to the transketolase family.</text>
</comment>
<dbReference type="EMBL" id="MNAO01000132">
    <property type="protein sequence ID" value="OHV16394.1"/>
    <property type="molecule type" value="Genomic_DNA"/>
</dbReference>
<dbReference type="Pfam" id="PF00456">
    <property type="entry name" value="Transketolase_N"/>
    <property type="match status" value="1"/>
</dbReference>
<dbReference type="InterPro" id="IPR029061">
    <property type="entry name" value="THDP-binding"/>
</dbReference>
<comment type="caution">
    <text evidence="5">The sequence shown here is derived from an EMBL/GenBank/DDBJ whole genome shotgun (WGS) entry which is preliminary data.</text>
</comment>
<evidence type="ECO:0000259" key="4">
    <source>
        <dbReference type="Pfam" id="PF00456"/>
    </source>
</evidence>
<dbReference type="PANTHER" id="PTHR47514:SF1">
    <property type="entry name" value="TRANSKETOLASE N-TERMINAL SECTION-RELATED"/>
    <property type="match status" value="1"/>
</dbReference>
<name>A0A1S1P8X6_METEX</name>
<accession>A0A1S1P8X6</accession>
<gene>
    <name evidence="5" type="ORF">BK022_12500</name>
</gene>